<accession>A0ABZ2JWG6</accession>
<sequence>MSEIHVFGIRHHGPGSARSVRRALEELAPDIVLVEGPPDAQSQLPMITHAAMKPPVALLVYASDSPSQAVFYPFATFSPEWQALSFALERGIPARFMDLPLSHQLKTEEKEEAEGEKELHDDPLGTLARAAGYTDRELWWEHQIEQRSDARGMFEAILEAMTELRAHALFPPAHTREAQREAYMRKTLRAATKEGFQRIAVVCGAWHGPALVAPSSAKTDDAILKGLPKTKTEATWIPWTYSRLSYRSGYGAGIASPGWYGHLWQSGGHPGQASFTWVSQIARLLRDAGIDAPSASVIETVRLADALASLRALSMPGLAELTDATLSVLCHGDASPMNLIRTKLEIGESMGEVPEESAAVPLQRDLAAAQKRLRMKPIADPKPLELDLRNEHDRGKSRLLHRLNLLGIPWGRLQEIGAGKTGTFHEHWTLAWDPELTLALIEANIHGNTIESAATSKSSEDARNANLAGLTALLDATILSELPEATDSVLERLQERAALSADVFALMDAFPPLARAIRYGNVRQTRTEHLASIANGLFERIVVGLLPGCASLDDDAATRAREAIGRVHESVALLDRADLASEWTAVLQALLGRGEIHGLVRGSACRLLLEQRIIETVELERLARLALSPAAPPAAAASWVEGLLRGSALLLLSHDGLWDALDAWIASLSDEAFVEMLPLVRRGFSNFGAAERRRIGERVKNVGRGPQARAPSAGPVLDAQRAAQVYPVLSQILGVEIP</sequence>
<dbReference type="Proteomes" id="UP001379533">
    <property type="component" value="Chromosome"/>
</dbReference>
<dbReference type="RefSeq" id="WP_394841428.1">
    <property type="nucleotide sequence ID" value="NZ_CP089982.1"/>
</dbReference>
<dbReference type="InterPro" id="IPR050458">
    <property type="entry name" value="LolB"/>
</dbReference>
<proteinExistence type="predicted"/>
<dbReference type="EMBL" id="CP089982">
    <property type="protein sequence ID" value="WXA90809.1"/>
    <property type="molecule type" value="Genomic_DNA"/>
</dbReference>
<gene>
    <name evidence="1" type="ORF">LZC95_30690</name>
</gene>
<dbReference type="PANTHER" id="PTHR30634">
    <property type="entry name" value="OUTER MEMBRANE LOLAB LIPOPROTEIN INSERTION APPARATUS"/>
    <property type="match status" value="1"/>
</dbReference>
<reference evidence="1 2" key="1">
    <citation type="submission" date="2021-12" db="EMBL/GenBank/DDBJ databases">
        <title>Discovery of the Pendulisporaceae a myxobacterial family with distinct sporulation behavior and unique specialized metabolism.</title>
        <authorList>
            <person name="Garcia R."/>
            <person name="Popoff A."/>
            <person name="Bader C.D."/>
            <person name="Loehr J."/>
            <person name="Walesch S."/>
            <person name="Walt C."/>
            <person name="Boldt J."/>
            <person name="Bunk B."/>
            <person name="Haeckl F.J.F.P.J."/>
            <person name="Gunesch A.P."/>
            <person name="Birkelbach J."/>
            <person name="Nuebel U."/>
            <person name="Pietschmann T."/>
            <person name="Bach T."/>
            <person name="Mueller R."/>
        </authorList>
    </citation>
    <scope>NUCLEOTIDE SEQUENCE [LARGE SCALE GENOMIC DNA]</scope>
    <source>
        <strain evidence="1 2">MSr12523</strain>
    </source>
</reference>
<evidence type="ECO:0000313" key="2">
    <source>
        <dbReference type="Proteomes" id="UP001379533"/>
    </source>
</evidence>
<dbReference type="PANTHER" id="PTHR30634:SF14">
    <property type="match status" value="1"/>
</dbReference>
<evidence type="ECO:0000313" key="1">
    <source>
        <dbReference type="EMBL" id="WXA90809.1"/>
    </source>
</evidence>
<organism evidence="1 2">
    <name type="scientific">Pendulispora brunnea</name>
    <dbReference type="NCBI Taxonomy" id="2905690"/>
    <lineage>
        <taxon>Bacteria</taxon>
        <taxon>Pseudomonadati</taxon>
        <taxon>Myxococcota</taxon>
        <taxon>Myxococcia</taxon>
        <taxon>Myxococcales</taxon>
        <taxon>Sorangiineae</taxon>
        <taxon>Pendulisporaceae</taxon>
        <taxon>Pendulispora</taxon>
    </lineage>
</organism>
<protein>
    <submittedName>
        <fullName evidence="1">DUF5682 family protein</fullName>
    </submittedName>
</protein>
<dbReference type="InterPro" id="IPR043737">
    <property type="entry name" value="DUF5682"/>
</dbReference>
<dbReference type="Pfam" id="PF18934">
    <property type="entry name" value="DUF5682"/>
    <property type="match status" value="1"/>
</dbReference>
<name>A0ABZ2JWG6_9BACT</name>
<keyword evidence="2" id="KW-1185">Reference proteome</keyword>